<dbReference type="InterPro" id="IPR012292">
    <property type="entry name" value="Globin/Proto"/>
</dbReference>
<dbReference type="Proteomes" id="UP001606305">
    <property type="component" value="Unassembled WGS sequence"/>
</dbReference>
<evidence type="ECO:0000256" key="5">
    <source>
        <dbReference type="ARBA" id="ARBA00034496"/>
    </source>
</evidence>
<dbReference type="PANTHER" id="PTHR47366">
    <property type="entry name" value="TWO-ON-TWO HEMOGLOBIN-3"/>
    <property type="match status" value="1"/>
</dbReference>
<sequence>MTAPNVPTLYEWLGGIEALLRLTTRFYQRVPDDPVLKPIFEHMGVDHPAHVAAFLAEVLGGPQDYSSRYGGHPEMIRHHLNRHLSNEQRKAWLALLLDTADELRLPDDPEFRSALVGYLEWGTRLAVINSQPGATVDVHAPMPKWGWGEVKGPYRPE</sequence>
<accession>A0ABW7GCN5</accession>
<dbReference type="InterPro" id="IPR009050">
    <property type="entry name" value="Globin-like_sf"/>
</dbReference>
<dbReference type="Pfam" id="PF01152">
    <property type="entry name" value="Bac_globin"/>
    <property type="match status" value="1"/>
</dbReference>
<dbReference type="Gene3D" id="1.10.490.10">
    <property type="entry name" value="Globins"/>
    <property type="match status" value="1"/>
</dbReference>
<gene>
    <name evidence="6" type="ORF">ACG00X_22510</name>
</gene>
<evidence type="ECO:0000256" key="2">
    <source>
        <dbReference type="ARBA" id="ARBA00022617"/>
    </source>
</evidence>
<proteinExistence type="inferred from homology"/>
<evidence type="ECO:0000256" key="3">
    <source>
        <dbReference type="ARBA" id="ARBA00022723"/>
    </source>
</evidence>
<dbReference type="PANTHER" id="PTHR47366:SF1">
    <property type="entry name" value="TWO-ON-TWO HEMOGLOBIN-3"/>
    <property type="match status" value="1"/>
</dbReference>
<dbReference type="InterPro" id="IPR044203">
    <property type="entry name" value="GlbO/GLB3-like"/>
</dbReference>
<dbReference type="RefSeq" id="WP_394491800.1">
    <property type="nucleotide sequence ID" value="NZ_JBIGIA010000026.1"/>
</dbReference>
<keyword evidence="3" id="KW-0479">Metal-binding</keyword>
<reference evidence="6 7" key="1">
    <citation type="submission" date="2024-09" db="EMBL/GenBank/DDBJ databases">
        <title>Novel species of the genus Pelomonas and Roseateles isolated from streams.</title>
        <authorList>
            <person name="Lu H."/>
        </authorList>
    </citation>
    <scope>NUCLEOTIDE SEQUENCE [LARGE SCALE GENOMIC DNA]</scope>
    <source>
        <strain evidence="6 7">BYS96W</strain>
    </source>
</reference>
<comment type="caution">
    <text evidence="6">The sequence shown here is derived from an EMBL/GenBank/DDBJ whole genome shotgun (WGS) entry which is preliminary data.</text>
</comment>
<keyword evidence="2" id="KW-0349">Heme</keyword>
<evidence type="ECO:0000256" key="1">
    <source>
        <dbReference type="ARBA" id="ARBA00022448"/>
    </source>
</evidence>
<dbReference type="InterPro" id="IPR001486">
    <property type="entry name" value="Hemoglobin_trunc"/>
</dbReference>
<protein>
    <submittedName>
        <fullName evidence="6">Group II truncated hemoglobin</fullName>
    </submittedName>
</protein>
<evidence type="ECO:0000313" key="6">
    <source>
        <dbReference type="EMBL" id="MFG6459617.1"/>
    </source>
</evidence>
<dbReference type="SUPFAM" id="SSF46458">
    <property type="entry name" value="Globin-like"/>
    <property type="match status" value="1"/>
</dbReference>
<keyword evidence="4" id="KW-0408">Iron</keyword>
<organism evidence="6 7">
    <name type="scientific">Pelomonas nitida</name>
    <dbReference type="NCBI Taxonomy" id="3299027"/>
    <lineage>
        <taxon>Bacteria</taxon>
        <taxon>Pseudomonadati</taxon>
        <taxon>Pseudomonadota</taxon>
        <taxon>Betaproteobacteria</taxon>
        <taxon>Burkholderiales</taxon>
        <taxon>Sphaerotilaceae</taxon>
        <taxon>Roseateles</taxon>
    </lineage>
</organism>
<dbReference type="EMBL" id="JBIGIA010000026">
    <property type="protein sequence ID" value="MFG6459617.1"/>
    <property type="molecule type" value="Genomic_DNA"/>
</dbReference>
<name>A0ABW7GCN5_9BURK</name>
<evidence type="ECO:0000313" key="7">
    <source>
        <dbReference type="Proteomes" id="UP001606305"/>
    </source>
</evidence>
<comment type="similarity">
    <text evidence="5">Belongs to the truncated hemoglobin family. Group II subfamily.</text>
</comment>
<dbReference type="CDD" id="cd14775">
    <property type="entry name" value="TrHb2_O-like"/>
    <property type="match status" value="1"/>
</dbReference>
<keyword evidence="7" id="KW-1185">Reference proteome</keyword>
<keyword evidence="1" id="KW-0813">Transport</keyword>
<evidence type="ECO:0000256" key="4">
    <source>
        <dbReference type="ARBA" id="ARBA00023004"/>
    </source>
</evidence>